<dbReference type="EMBL" id="LGCL01000027">
    <property type="protein sequence ID" value="KPL75510.1"/>
    <property type="molecule type" value="Genomic_DNA"/>
</dbReference>
<accession>A0A0P6WZZ9</accession>
<evidence type="ECO:0008006" key="3">
    <source>
        <dbReference type="Google" id="ProtNLM"/>
    </source>
</evidence>
<proteinExistence type="predicted"/>
<organism evidence="1 2">
    <name type="scientific">Ornatilinea apprima</name>
    <dbReference type="NCBI Taxonomy" id="1134406"/>
    <lineage>
        <taxon>Bacteria</taxon>
        <taxon>Bacillati</taxon>
        <taxon>Chloroflexota</taxon>
        <taxon>Anaerolineae</taxon>
        <taxon>Anaerolineales</taxon>
        <taxon>Anaerolineaceae</taxon>
        <taxon>Ornatilinea</taxon>
    </lineage>
</organism>
<dbReference type="InterPro" id="IPR019587">
    <property type="entry name" value="Polyketide_cyclase/dehydratase"/>
</dbReference>
<name>A0A0P6WZZ9_9CHLR</name>
<dbReference type="Proteomes" id="UP000050417">
    <property type="component" value="Unassembled WGS sequence"/>
</dbReference>
<keyword evidence="2" id="KW-1185">Reference proteome</keyword>
<dbReference type="PANTHER" id="PTHR39332">
    <property type="entry name" value="BLL4707 PROTEIN"/>
    <property type="match status" value="1"/>
</dbReference>
<dbReference type="RefSeq" id="WP_075063402.1">
    <property type="nucleotide sequence ID" value="NZ_LGCL01000027.1"/>
</dbReference>
<dbReference type="SUPFAM" id="SSF55961">
    <property type="entry name" value="Bet v1-like"/>
    <property type="match status" value="1"/>
</dbReference>
<dbReference type="OrthoDB" id="5402478at2"/>
<dbReference type="STRING" id="1134406.ADN00_12750"/>
<sequence length="144" mass="16166">MDGKPRVYESAVIAAPREKVWERVRDFNALPVWHPAIAKSELEGGECVGCVRHFFLQDGAELREKLLALSDLDCACVYAILESPMPLKDYVATLRLYEITATKQTFAEWFAYFDVTDPSAEAGTVETVHGVFRTGLESLVKYFA</sequence>
<gene>
    <name evidence="1" type="ORF">ADN00_12750</name>
</gene>
<dbReference type="Pfam" id="PF10604">
    <property type="entry name" value="Polyketide_cyc2"/>
    <property type="match status" value="1"/>
</dbReference>
<comment type="caution">
    <text evidence="1">The sequence shown here is derived from an EMBL/GenBank/DDBJ whole genome shotgun (WGS) entry which is preliminary data.</text>
</comment>
<dbReference type="CDD" id="cd07821">
    <property type="entry name" value="PYR_PYL_RCAR_like"/>
    <property type="match status" value="1"/>
</dbReference>
<dbReference type="AlphaFoldDB" id="A0A0P6WZZ9"/>
<evidence type="ECO:0000313" key="1">
    <source>
        <dbReference type="EMBL" id="KPL75510.1"/>
    </source>
</evidence>
<dbReference type="InterPro" id="IPR023393">
    <property type="entry name" value="START-like_dom_sf"/>
</dbReference>
<dbReference type="Gene3D" id="3.30.530.20">
    <property type="match status" value="1"/>
</dbReference>
<protein>
    <recommendedName>
        <fullName evidence="3">Polyketide cyclase</fullName>
    </recommendedName>
</protein>
<evidence type="ECO:0000313" key="2">
    <source>
        <dbReference type="Proteomes" id="UP000050417"/>
    </source>
</evidence>
<dbReference type="PANTHER" id="PTHR39332:SF7">
    <property type="entry name" value="SRPBCC FAMILY PROTEIN"/>
    <property type="match status" value="1"/>
</dbReference>
<reference evidence="1 2" key="1">
    <citation type="submission" date="2015-07" db="EMBL/GenBank/DDBJ databases">
        <title>Genome sequence of Ornatilinea apprima DSM 23815.</title>
        <authorList>
            <person name="Hemp J."/>
            <person name="Ward L.M."/>
            <person name="Pace L.A."/>
            <person name="Fischer W.W."/>
        </authorList>
    </citation>
    <scope>NUCLEOTIDE SEQUENCE [LARGE SCALE GENOMIC DNA]</scope>
    <source>
        <strain evidence="1 2">P3M-1</strain>
    </source>
</reference>